<keyword evidence="3" id="KW-1185">Reference proteome</keyword>
<feature type="signal peptide" evidence="1">
    <location>
        <begin position="1"/>
        <end position="21"/>
    </location>
</feature>
<feature type="chain" id="PRO_5002247446" evidence="1">
    <location>
        <begin position="22"/>
        <end position="289"/>
    </location>
</feature>
<dbReference type="OrthoDB" id="541364at2759"/>
<protein>
    <submittedName>
        <fullName evidence="2">Uncharacterized protein</fullName>
    </submittedName>
</protein>
<dbReference type="EMBL" id="KK102744">
    <property type="protein sequence ID" value="KIY97015.1"/>
    <property type="molecule type" value="Genomic_DNA"/>
</dbReference>
<dbReference type="Proteomes" id="UP000054498">
    <property type="component" value="Unassembled WGS sequence"/>
</dbReference>
<proteinExistence type="predicted"/>
<name>A0A0D2MQX9_9CHLO</name>
<keyword evidence="1" id="KW-0732">Signal</keyword>
<gene>
    <name evidence="2" type="ORF">MNEG_10949</name>
</gene>
<dbReference type="AlphaFoldDB" id="A0A0D2MQX9"/>
<dbReference type="RefSeq" id="XP_013896035.1">
    <property type="nucleotide sequence ID" value="XM_014040581.1"/>
</dbReference>
<sequence length="289" mass="30720">MQPRLTLVLALVACSAVSVCASGNLTPENFDWDQVLTAPRVPLVKIPSLAPTLLEMFKLGGVKGDAPQNKTNNPALIKLSTLMPKLPIIPSFDAPKFNASTTDAEVQGNVTAAVAALRVPLVESVMLPQYVAGLKARIGGEASWLDSMANDTASQQRLCAMMPQFAQRCVQFLTHVQRAKVQALSASLGVLQSMEAQLNTDLATKLAAFNLASSQAVNGNWLCNLAAALDQDIKAGAGSSTSGAYAAKATSAVEKLRDFVSGRWEVSPWWRMQADTQLPKLVATCPITL</sequence>
<evidence type="ECO:0000256" key="1">
    <source>
        <dbReference type="SAM" id="SignalP"/>
    </source>
</evidence>
<evidence type="ECO:0000313" key="2">
    <source>
        <dbReference type="EMBL" id="KIY97015.1"/>
    </source>
</evidence>
<accession>A0A0D2MQX9</accession>
<dbReference type="GeneID" id="25728162"/>
<reference evidence="2 3" key="1">
    <citation type="journal article" date="2013" name="BMC Genomics">
        <title>Reconstruction of the lipid metabolism for the microalga Monoraphidium neglectum from its genome sequence reveals characteristics suitable for biofuel production.</title>
        <authorList>
            <person name="Bogen C."/>
            <person name="Al-Dilaimi A."/>
            <person name="Albersmeier A."/>
            <person name="Wichmann J."/>
            <person name="Grundmann M."/>
            <person name="Rupp O."/>
            <person name="Lauersen K.J."/>
            <person name="Blifernez-Klassen O."/>
            <person name="Kalinowski J."/>
            <person name="Goesmann A."/>
            <person name="Mussgnug J.H."/>
            <person name="Kruse O."/>
        </authorList>
    </citation>
    <scope>NUCLEOTIDE SEQUENCE [LARGE SCALE GENOMIC DNA]</scope>
    <source>
        <strain evidence="2 3">SAG 48.87</strain>
    </source>
</reference>
<organism evidence="2 3">
    <name type="scientific">Monoraphidium neglectum</name>
    <dbReference type="NCBI Taxonomy" id="145388"/>
    <lineage>
        <taxon>Eukaryota</taxon>
        <taxon>Viridiplantae</taxon>
        <taxon>Chlorophyta</taxon>
        <taxon>core chlorophytes</taxon>
        <taxon>Chlorophyceae</taxon>
        <taxon>CS clade</taxon>
        <taxon>Sphaeropleales</taxon>
        <taxon>Selenastraceae</taxon>
        <taxon>Monoraphidium</taxon>
    </lineage>
</organism>
<dbReference type="KEGG" id="mng:MNEG_10949"/>
<evidence type="ECO:0000313" key="3">
    <source>
        <dbReference type="Proteomes" id="UP000054498"/>
    </source>
</evidence>